<dbReference type="Gene3D" id="2.40.370.10">
    <property type="entry name" value="AttH-like domain"/>
    <property type="match status" value="1"/>
</dbReference>
<dbReference type="KEGG" id="ccot:CCAX7_49090"/>
<dbReference type="CDD" id="cd21471">
    <property type="entry name" value="CrtC-like"/>
    <property type="match status" value="1"/>
</dbReference>
<gene>
    <name evidence="1" type="primary">crtC</name>
    <name evidence="1" type="ORF">CCAX7_49090</name>
</gene>
<proteinExistence type="predicted"/>
<sequence length="343" mass="38736">MHVSFDPSEEIPHVEWLRATRGAYEWWYFDAVSDDREYAFSAIWFLGNPFSPYYRAAALGRDADPFDHNALFFALYRRGSLHAYHFSRFAPERVIAAAIPPLRLRFGPSTLEQSGLEYRLSLDDANANRRRLRATIDFAASASITLETVGDETDSAEHIWRPSAPTCRVEARIALSSAMNYDREQIAFQGSGYHDHNRGALPFSAAIRDWYWARIALPKERTLVIYQTRLASGAWKSDILLFAAGAPARREDGARRRMSGLRVNAFGLAYATALSVEGQGIRATVRFHERLDSAPFYLRMLCDAEVTVDGESLSGFGIGEYFRPRGMEWALTASAMKARIVEQ</sequence>
<protein>
    <submittedName>
        <fullName evidence="1">Hydroxyneurosporene dehydrogenase</fullName>
    </submittedName>
</protein>
<dbReference type="OrthoDB" id="5491608at2"/>
<reference evidence="1 2" key="1">
    <citation type="journal article" date="2019" name="Int. J. Syst. Evol. Microbiol.">
        <title>Capsulimonas corticalis gen. nov., sp. nov., an aerobic capsulated bacterium, of a novel bacterial order, Capsulimonadales ord. nov., of the class Armatimonadia of the phylum Armatimonadetes.</title>
        <authorList>
            <person name="Li J."/>
            <person name="Kudo C."/>
            <person name="Tonouchi A."/>
        </authorList>
    </citation>
    <scope>NUCLEOTIDE SEQUENCE [LARGE SCALE GENOMIC DNA]</scope>
    <source>
        <strain evidence="1 2">AX-7</strain>
    </source>
</reference>
<dbReference type="RefSeq" id="WP_119319450.1">
    <property type="nucleotide sequence ID" value="NZ_AP025739.1"/>
</dbReference>
<dbReference type="AlphaFoldDB" id="A0A402CQ09"/>
<name>A0A402CQ09_9BACT</name>
<evidence type="ECO:0000313" key="2">
    <source>
        <dbReference type="Proteomes" id="UP000287394"/>
    </source>
</evidence>
<dbReference type="Proteomes" id="UP000287394">
    <property type="component" value="Chromosome"/>
</dbReference>
<organism evidence="1 2">
    <name type="scientific">Capsulimonas corticalis</name>
    <dbReference type="NCBI Taxonomy" id="2219043"/>
    <lineage>
        <taxon>Bacteria</taxon>
        <taxon>Bacillati</taxon>
        <taxon>Armatimonadota</taxon>
        <taxon>Armatimonadia</taxon>
        <taxon>Capsulimonadales</taxon>
        <taxon>Capsulimonadaceae</taxon>
        <taxon>Capsulimonas</taxon>
    </lineage>
</organism>
<dbReference type="EMBL" id="AP025739">
    <property type="protein sequence ID" value="BDI32858.1"/>
    <property type="molecule type" value="Genomic_DNA"/>
</dbReference>
<evidence type="ECO:0000313" key="1">
    <source>
        <dbReference type="EMBL" id="BDI32858.1"/>
    </source>
</evidence>
<dbReference type="SUPFAM" id="SSF159245">
    <property type="entry name" value="AttH-like"/>
    <property type="match status" value="1"/>
</dbReference>
<dbReference type="InterPro" id="IPR023374">
    <property type="entry name" value="AttH-like_dom_sf"/>
</dbReference>
<accession>A0A402CQ09</accession>
<keyword evidence="2" id="KW-1185">Reference proteome</keyword>